<dbReference type="OrthoDB" id="8954335at2759"/>
<dbReference type="Pfam" id="PF21109">
    <property type="entry name" value="Stonustoxin_helical"/>
    <property type="match status" value="1"/>
</dbReference>
<reference evidence="4" key="2">
    <citation type="submission" date="2025-08" db="UniProtKB">
        <authorList>
            <consortium name="Ensembl"/>
        </authorList>
    </citation>
    <scope>IDENTIFICATION</scope>
</reference>
<dbReference type="PANTHER" id="PTHR31594:SF14">
    <property type="entry name" value="FIBRONECTIN TYPE-III DOMAIN-CONTAINING PROTEIN"/>
    <property type="match status" value="1"/>
</dbReference>
<dbReference type="STRING" id="42514.ENSPNAP00000021463"/>
<dbReference type="GeneTree" id="ENSGT00390000014380"/>
<dbReference type="Pfam" id="PF18078">
    <property type="entry name" value="Thioredoxin_11"/>
    <property type="match status" value="1"/>
</dbReference>
<dbReference type="PANTHER" id="PTHR31594">
    <property type="entry name" value="AIG1-TYPE G DOMAIN-CONTAINING PROTEIN"/>
    <property type="match status" value="1"/>
</dbReference>
<reference evidence="4" key="3">
    <citation type="submission" date="2025-09" db="UniProtKB">
        <authorList>
            <consortium name="Ensembl"/>
        </authorList>
    </citation>
    <scope>IDENTIFICATION</scope>
</reference>
<dbReference type="InterPro" id="IPR056072">
    <property type="entry name" value="SNTX_MACPF/CDC-like_dom"/>
</dbReference>
<accession>A0A3B4DDD2</accession>
<evidence type="ECO:0000259" key="2">
    <source>
        <dbReference type="Pfam" id="PF21109"/>
    </source>
</evidence>
<dbReference type="CDD" id="cd00063">
    <property type="entry name" value="FN3"/>
    <property type="match status" value="1"/>
</dbReference>
<dbReference type="AlphaFoldDB" id="A0A3B4DDD2"/>
<dbReference type="Proteomes" id="UP001501920">
    <property type="component" value="Chromosome 4"/>
</dbReference>
<organism evidence="4 5">
    <name type="scientific">Pygocentrus nattereri</name>
    <name type="common">Red-bellied piranha</name>
    <dbReference type="NCBI Taxonomy" id="42514"/>
    <lineage>
        <taxon>Eukaryota</taxon>
        <taxon>Metazoa</taxon>
        <taxon>Chordata</taxon>
        <taxon>Craniata</taxon>
        <taxon>Vertebrata</taxon>
        <taxon>Euteleostomi</taxon>
        <taxon>Actinopterygii</taxon>
        <taxon>Neopterygii</taxon>
        <taxon>Teleostei</taxon>
        <taxon>Ostariophysi</taxon>
        <taxon>Characiformes</taxon>
        <taxon>Characoidei</taxon>
        <taxon>Pygocentrus</taxon>
    </lineage>
</organism>
<evidence type="ECO:0000313" key="5">
    <source>
        <dbReference type="Proteomes" id="UP001501920"/>
    </source>
</evidence>
<dbReference type="InterPro" id="IPR052090">
    <property type="entry name" value="Cytolytic_pore-forming_toxin"/>
</dbReference>
<feature type="domain" description="SNTX thioredoxin-like" evidence="1">
    <location>
        <begin position="399"/>
        <end position="508"/>
    </location>
</feature>
<evidence type="ECO:0000259" key="1">
    <source>
        <dbReference type="Pfam" id="PF18078"/>
    </source>
</evidence>
<evidence type="ECO:0008006" key="6">
    <source>
        <dbReference type="Google" id="ProtNLM"/>
    </source>
</evidence>
<dbReference type="Gene3D" id="2.60.40.10">
    <property type="entry name" value="Immunoglobulins"/>
    <property type="match status" value="1"/>
</dbReference>
<dbReference type="InterPro" id="IPR048997">
    <property type="entry name" value="Stonustoxin-like_helical"/>
</dbReference>
<name>A0A3B4DDD2_PYGNA</name>
<keyword evidence="5" id="KW-1185">Reference proteome</keyword>
<protein>
    <recommendedName>
        <fullName evidence="6">Fibronectin type-III domain-containing protein</fullName>
    </recommendedName>
</protein>
<dbReference type="OMA" id="KLSATHV"/>
<proteinExistence type="predicted"/>
<feature type="domain" description="Stonustoxin-like helical" evidence="2">
    <location>
        <begin position="286"/>
        <end position="379"/>
    </location>
</feature>
<sequence>MTSKVLGILKRSEVKSDKSIAVAAVGRHLHLGMMYDCRNDSFVPGVYLWDMESIEKNKVVTERPQTFVNITLSDSLEEKMKLLSISSSLSASVHAGLVKIGGSSTYLNDRSSSMRDCRATIQYSVMTKTEHLNLSQMGKKKSVHKLSATHVITGVEYGAEALMVFSETATTHTQKKSITANLNTMLSKMSLFEVNSEGKIQMSEEERKKVQEFACTFYGDFDLEENPTNFEQAVKVYRDLPKLLGSNKEKVVPKKFWLVPLSEVMSSAPKLKHEVSEINCIKLRNIMEELSTAQMRANDISKESNSIQATDMTKKMKAFGANIEKYMLLWKDNLFHLLPEIRKGAEKEEKLEKMFKLYAESPFGPSKMDVWLKERETELSIIKSYINDIQVPDVQIIAPEDLDKVLFDPSNKSVWAFVFTSLGQDDPYLECLSACLLSDAFTKLDSKMDPQLSVKEKSPWYKSSEVSKTMRASLKLFCKGAADRNLSIISYIDYPYTVGAAVRLYTNCHLDYVNYHNKHEPEVVEVDSSSVTLRRSAKTASQMITYKNVGEGGKAQEQKLTWSNTEETLVISDLMPNTKYEFQIGKQNCKVKNLNEEVLYSVSSGFWFWFHPRIFFLVHCCSFYVYCFHHTFESQISK</sequence>
<dbReference type="InterPro" id="IPR003961">
    <property type="entry name" value="FN3_dom"/>
</dbReference>
<dbReference type="Pfam" id="PF24674">
    <property type="entry name" value="MACPF_SNTX"/>
    <property type="match status" value="1"/>
</dbReference>
<evidence type="ECO:0000259" key="3">
    <source>
        <dbReference type="Pfam" id="PF24674"/>
    </source>
</evidence>
<dbReference type="Ensembl" id="ENSPNAT00000032753.2">
    <property type="protein sequence ID" value="ENSPNAP00000021463.2"/>
    <property type="gene ID" value="ENSPNAG00000028523.2"/>
</dbReference>
<reference evidence="4 5" key="1">
    <citation type="submission" date="2020-10" db="EMBL/GenBank/DDBJ databases">
        <title>Pygocentrus nattereri (red-bellied piranha) genome, fPygNat1, primary haplotype.</title>
        <authorList>
            <person name="Myers G."/>
            <person name="Meyer A."/>
            <person name="Karagic N."/>
            <person name="Pippel M."/>
            <person name="Winkler S."/>
            <person name="Tracey A."/>
            <person name="Wood J."/>
            <person name="Formenti G."/>
            <person name="Howe K."/>
            <person name="Fedrigo O."/>
            <person name="Jarvis E.D."/>
        </authorList>
    </citation>
    <scope>NUCLEOTIDE SEQUENCE [LARGE SCALE GENOMIC DNA]</scope>
</reference>
<evidence type="ECO:0000313" key="4">
    <source>
        <dbReference type="Ensembl" id="ENSPNAP00000021463.2"/>
    </source>
</evidence>
<feature type="domain" description="SNTX MACPF/CDC-like" evidence="3">
    <location>
        <begin position="22"/>
        <end position="180"/>
    </location>
</feature>
<dbReference type="InterPro" id="IPR013783">
    <property type="entry name" value="Ig-like_fold"/>
</dbReference>
<gene>
    <name evidence="4" type="primary">DNAI1</name>
</gene>
<dbReference type="InterPro" id="IPR040581">
    <property type="entry name" value="Thioredoxin_11"/>
</dbReference>